<proteinExistence type="predicted"/>
<name>A0ABS7ZWZ5_9GAMM</name>
<sequence length="46" mass="5339">MMMTYSLLATLLIVGAGIACVQRLHRNTLPQQVILDRLSEKHRYRK</sequence>
<dbReference type="EMBL" id="JAEDAH010000099">
    <property type="protein sequence ID" value="MCA6065100.1"/>
    <property type="molecule type" value="Genomic_DNA"/>
</dbReference>
<protein>
    <submittedName>
        <fullName evidence="1">Uncharacterized protein</fullName>
    </submittedName>
</protein>
<evidence type="ECO:0000313" key="1">
    <source>
        <dbReference type="EMBL" id="MCA6065100.1"/>
    </source>
</evidence>
<evidence type="ECO:0000313" key="2">
    <source>
        <dbReference type="Proteomes" id="UP000714380"/>
    </source>
</evidence>
<dbReference type="Proteomes" id="UP000714380">
    <property type="component" value="Unassembled WGS sequence"/>
</dbReference>
<dbReference type="RefSeq" id="WP_225676713.1">
    <property type="nucleotide sequence ID" value="NZ_JAEDAH010000099.1"/>
</dbReference>
<comment type="caution">
    <text evidence="1">The sequence shown here is derived from an EMBL/GenBank/DDBJ whole genome shotgun (WGS) entry which is preliminary data.</text>
</comment>
<keyword evidence="2" id="KW-1185">Reference proteome</keyword>
<organism evidence="1 2">
    <name type="scientific">Thalassolituus marinus</name>
    <dbReference type="NCBI Taxonomy" id="671053"/>
    <lineage>
        <taxon>Bacteria</taxon>
        <taxon>Pseudomonadati</taxon>
        <taxon>Pseudomonadota</taxon>
        <taxon>Gammaproteobacteria</taxon>
        <taxon>Oceanospirillales</taxon>
        <taxon>Oceanospirillaceae</taxon>
        <taxon>Thalassolituus</taxon>
    </lineage>
</organism>
<gene>
    <name evidence="1" type="ORF">I9W95_15985</name>
</gene>
<accession>A0ABS7ZWZ5</accession>
<reference evidence="1 2" key="1">
    <citation type="submission" date="2020-12" db="EMBL/GenBank/DDBJ databases">
        <title>Novel Thalassolituus-related marine hydrocarbonoclastic bacteria mediated algae-derived hydrocarbons mineralization in twilight zone of the northern South China Sea.</title>
        <authorList>
            <person name="Dong C."/>
        </authorList>
    </citation>
    <scope>NUCLEOTIDE SEQUENCE [LARGE SCALE GENOMIC DNA]</scope>
    <source>
        <strain evidence="1 2">IMCC1826</strain>
    </source>
</reference>